<keyword evidence="3" id="KW-0433">Leucine-rich repeat</keyword>
<dbReference type="Proteomes" id="UP000183155">
    <property type="component" value="Unassembled WGS sequence"/>
</dbReference>
<evidence type="ECO:0000313" key="8">
    <source>
        <dbReference type="EMBL" id="SED56758.1"/>
    </source>
</evidence>
<keyword evidence="4" id="KW-0677">Repeat</keyword>
<evidence type="ECO:0000256" key="2">
    <source>
        <dbReference type="ARBA" id="ARBA00012483"/>
    </source>
</evidence>
<dbReference type="Gene3D" id="1.20.58.360">
    <property type="entry name" value="Shigella T3SS effector IpaH defines"/>
    <property type="match status" value="1"/>
</dbReference>
<dbReference type="Pfam" id="PF20178">
    <property type="entry name" value="ToxA_N"/>
    <property type="match status" value="1"/>
</dbReference>
<evidence type="ECO:0000256" key="3">
    <source>
        <dbReference type="ARBA" id="ARBA00022614"/>
    </source>
</evidence>
<dbReference type="RefSeq" id="WP_053070939.1">
    <property type="nucleotide sequence ID" value="NZ_FNRS01000002.1"/>
</dbReference>
<organism evidence="8 9">
    <name type="scientific">Pseudomonas taetrolens</name>
    <dbReference type="NCBI Taxonomy" id="47884"/>
    <lineage>
        <taxon>Bacteria</taxon>
        <taxon>Pseudomonadati</taxon>
        <taxon>Pseudomonadota</taxon>
        <taxon>Gammaproteobacteria</taxon>
        <taxon>Pseudomonadales</taxon>
        <taxon>Pseudomonadaceae</taxon>
        <taxon>Pseudomonas</taxon>
    </lineage>
</organism>
<dbReference type="Pfam" id="PF14496">
    <property type="entry name" value="NEL"/>
    <property type="match status" value="1"/>
</dbReference>
<dbReference type="EC" id="2.3.2.27" evidence="2"/>
<comment type="PTM">
    <text evidence="6">Ubiquitinated in the presence of host E1 ubiquitin-activating enzyme, E2 ubiquitin-conjugating enzyme and ubiquitin.</text>
</comment>
<dbReference type="SUPFAM" id="SSF52058">
    <property type="entry name" value="L domain-like"/>
    <property type="match status" value="1"/>
</dbReference>
<keyword evidence="6" id="KW-0832">Ubl conjugation</keyword>
<comment type="catalytic activity">
    <reaction evidence="1">
        <text>S-ubiquitinyl-[E2 ubiquitin-conjugating enzyme]-L-cysteine + [acceptor protein]-L-lysine = [E2 ubiquitin-conjugating enzyme]-L-cysteine + N(6)-ubiquitinyl-[acceptor protein]-L-lysine.</text>
        <dbReference type="EC" id="2.3.2.27"/>
    </reaction>
</comment>
<sequence length="1735" mass="194983">MPEATTYPALIPIEHGRHYDLIQSAIPPYMVEAAPERRAALTAIRPQIPDWYARASTAQKDTLKTLNQTCGQALNKLDSYLSKIPELNAFAQPLLEQALESAGYRLPVNEVFVRLYAPTVDAFGVGSGGFSVKSMSLLQAALHNFEQPETEAGYFGENSGFITRPDEFGRFEPYQTSLTLDVFTSLCRTLDIGHQYQQELGTWLDPESVLSREVLRHRYISHRQALLKVDAQTALLKGDIDIATHALMMRVVDGERQIKLGEQQLWYRYPCVMGLSLKGCVVFELSVEGHYAGAMVVWIPGDPEHPLKRYASFSDFRDEMLRKLMTRSTSLRQVGLTPYQLFLSRFIQQKDRPYYYRRLTMLVTDAPEHPWWLGWALSLRPVLLLPQPEYHTRRVQADDPGINLEICTMSEDRVWFDVEIWGKLFDDMRSTLFNNARHMALSTADTDAANRSARLSHYLNIGLFAVNLVAMAVPPLGDVMLTVMAGQLLYETIEGCIEWSDGDREAAWGHIGDVLENLAMLAAGAAVVRGVSPVIEQLKRVALPGGEQRLWKPDLESYEHPITLAPQSVPNEIGLHTHNNREVLVHEGKHYVLRQDPASGQYRALHPRRVEAYEPEFRHNGHGVWVHEGEQPKLWPRRTLMRRLGASVVGMSDSELEQVLQVSGVHEDDLRRMYVENEPTPVLLADSIWQFKAYAKAKTVVAEVRAGRLSSELCGYSAAFTPELAGWPASKAIEVFDLPAPSLPGARFGNAQASGNDIIHINRAQLMNGELPGRVVDALTQQQLEDLLGERVPFQRDERLELFKEHLSALMEKNIQRVFDSLSEGVMPANDPLRTSMEWLKRVFPKLPTSIARRLATDASASELELLDSGKGPERLMQSARILQREAQLFSAYRGLYMDSLVTVDTEALALNSLETLPGWEDDLRIEVRNDHFSGELRASFGPLNAGDRKVLVRIGDGQYLAQDAQGQALHGADDLYRSLQHALPDRYRALVKLPHVGQGSALQRSIQQHALPRERLRPLLNIRAESRPFFLPPERLPDGRLGYPLSGRRATGTYGPQEMLRSRYERLYPYASADEISDALSSFGITASARIKALEDDFTQLGMTLNRWISSPVDGVPLRGGPTDTQIPVLRARHYISDRLKQVWRRAGPMNLDRAGRYIGQTLQIEGEGMGPVLESLPPLTADFSHVTRVELSQTGATDAIDRFLSSFPKLQSLDLSANRLTRFPAAITRMPQLEVLDLMVNNITLTPESVEQLKGMTRMVMLGLDDSPLGMSPDLSRMPRLRAISLNNCGLDAWPTGLFAHPRPRDFLLLLEDNPLTRIPDVAPGSDKARLLGRTSISAQRVSDEVNEKINLYRESVGVDPARQRARGLANDSRHWVEGLSAEEAASRQALWNRVEFAAGSEPFFEVLSDQAEHMRYRSGSVSFNADMKAKVWRMLTAMDESPDLRDKLFEMAQAPFTCIDAGAQLFNAMGVEVMWYEAYQAPKAWLVKLEVLDLAKGKARLDQLGRIARARVHELEALGRKHPEYKYNSGDTPRRVDHYDANGVLLQDIDEVEIYLTYTTHLAQRLDLPWQSPSMMFAEPEVTPAMLESAYEQVLALEQGEGLRNQLLDQPRWVEFLEGAHRSDFDRLKAKLEALTDLQTAQQAWVEGVALSEVQKVGLRRQIEQAGAVLGEPLSALPLGRVMTDAEYAAGVRQIDDEHKQLLTTLTDATLSGDWSQFPDHSLSGERYQNRK</sequence>
<keyword evidence="6" id="KW-0964">Secreted</keyword>
<keyword evidence="9" id="KW-1185">Reference proteome</keyword>
<evidence type="ECO:0000256" key="6">
    <source>
        <dbReference type="PROSITE-ProRule" id="PRU01398"/>
    </source>
</evidence>
<dbReference type="InterPro" id="IPR003591">
    <property type="entry name" value="Leu-rich_rpt_typical-subtyp"/>
</dbReference>
<dbReference type="Pfam" id="PF13855">
    <property type="entry name" value="LRR_8"/>
    <property type="match status" value="1"/>
</dbReference>
<protein>
    <recommendedName>
        <fullName evidence="2">RING-type E3 ubiquitin transferase</fullName>
        <ecNumber evidence="2">2.3.2.27</ecNumber>
    </recommendedName>
</protein>
<dbReference type="PANTHER" id="PTHR48051:SF42">
    <property type="entry name" value="LEUCINE-RICH REPEAT-CONTAINING PROTEIN 18-LIKE"/>
    <property type="match status" value="1"/>
</dbReference>
<dbReference type="PANTHER" id="PTHR48051">
    <property type="match status" value="1"/>
</dbReference>
<dbReference type="InterPro" id="IPR032675">
    <property type="entry name" value="LRR_dom_sf"/>
</dbReference>
<dbReference type="EMBL" id="FNRS01000002">
    <property type="protein sequence ID" value="SED56758.1"/>
    <property type="molecule type" value="Genomic_DNA"/>
</dbReference>
<keyword evidence="5" id="KW-0843">Virulence</keyword>
<keyword evidence="6" id="KW-0833">Ubl conjugation pathway</keyword>
<dbReference type="PROSITE" id="PS52053">
    <property type="entry name" value="NEL"/>
    <property type="match status" value="1"/>
</dbReference>
<keyword evidence="6" id="KW-0808">Transferase</keyword>
<dbReference type="SMART" id="SM00369">
    <property type="entry name" value="LRR_TYP"/>
    <property type="match status" value="2"/>
</dbReference>
<evidence type="ECO:0000313" key="9">
    <source>
        <dbReference type="Proteomes" id="UP000183155"/>
    </source>
</evidence>
<dbReference type="InterPro" id="IPR046673">
    <property type="entry name" value="ToxA_N"/>
</dbReference>
<proteinExistence type="inferred from homology"/>
<feature type="domain" description="NEL" evidence="7">
    <location>
        <begin position="1370"/>
        <end position="1697"/>
    </location>
</feature>
<feature type="active site" description="Glycyl thioester intermediate" evidence="6">
    <location>
        <position position="1461"/>
    </location>
</feature>
<gene>
    <name evidence="8" type="ORF">SAMN04490203_4187</name>
</gene>
<evidence type="ECO:0000256" key="1">
    <source>
        <dbReference type="ARBA" id="ARBA00000900"/>
    </source>
</evidence>
<accession>A0A1H5BR54</accession>
<dbReference type="InterPro" id="IPR050216">
    <property type="entry name" value="LRR_domain-containing"/>
</dbReference>
<evidence type="ECO:0000256" key="4">
    <source>
        <dbReference type="ARBA" id="ARBA00022737"/>
    </source>
</evidence>
<reference evidence="8 9" key="1">
    <citation type="submission" date="2016-10" db="EMBL/GenBank/DDBJ databases">
        <authorList>
            <person name="Varghese N."/>
            <person name="Submissions S."/>
        </authorList>
    </citation>
    <scope>NUCLEOTIDE SEQUENCE [LARGE SCALE GENOMIC DNA]</scope>
    <source>
        <strain evidence="8 9">BS3652</strain>
    </source>
</reference>
<comment type="similarity">
    <text evidence="6">Belongs to the LRR-containing bacterial E3 ligase family.</text>
</comment>
<evidence type="ECO:0000259" key="7">
    <source>
        <dbReference type="PROSITE" id="PS52053"/>
    </source>
</evidence>
<comment type="caution">
    <text evidence="8">The sequence shown here is derived from an EMBL/GenBank/DDBJ whole genome shotgun (WGS) entry which is preliminary data.</text>
</comment>
<dbReference type="InterPro" id="IPR029487">
    <property type="entry name" value="NEL_dom"/>
</dbReference>
<dbReference type="InterPro" id="IPR001611">
    <property type="entry name" value="Leu-rich_rpt"/>
</dbReference>
<evidence type="ECO:0000256" key="5">
    <source>
        <dbReference type="ARBA" id="ARBA00023026"/>
    </source>
</evidence>
<name>A0A1H5BR54_PSETA</name>
<keyword evidence="6" id="KW-1035">Host cytoplasm</keyword>
<dbReference type="Gene3D" id="3.80.10.10">
    <property type="entry name" value="Ribonuclease Inhibitor"/>
    <property type="match status" value="1"/>
</dbReference>